<keyword evidence="3 5" id="KW-1005">Bacterial flagellum biogenesis</keyword>
<keyword evidence="9" id="KW-1185">Reference proteome</keyword>
<dbReference type="KEGG" id="dap:Dacet_0288"/>
<dbReference type="InterPro" id="IPR005648">
    <property type="entry name" value="FlgD"/>
</dbReference>
<sequence length="232" mass="24962">MLVSNTTTVDTKQYDTSDIEYNNTQGELSQSDFLNLFITQLQNQDPTDPMDDSAMMEQTATFTQVELLTSMEKSLSEIAGGASNLNTQQLMMSASGYIGKLVEFDGNNTYLSDGVAAVSFEAEEVPFKTTVTIKDSEGNFVRSFSPSVSDTDMNTFYWNGTDADGNAVDEGKYTFSVVAIGTDGEKIDVHTYGNGLVTGVKTVDGELVYEVDGSDIPAEDVTSVRDATLGGA</sequence>
<evidence type="ECO:0000259" key="6">
    <source>
        <dbReference type="Pfam" id="PF13860"/>
    </source>
</evidence>
<dbReference type="InterPro" id="IPR025965">
    <property type="entry name" value="FlgD/Vpr_Ig-like"/>
</dbReference>
<dbReference type="Pfam" id="PF13861">
    <property type="entry name" value="FLgD_tudor"/>
    <property type="match status" value="1"/>
</dbReference>
<dbReference type="Gene3D" id="2.30.30.910">
    <property type="match status" value="1"/>
</dbReference>
<keyword evidence="8" id="KW-0966">Cell projection</keyword>
<evidence type="ECO:0000256" key="2">
    <source>
        <dbReference type="ARBA" id="ARBA00016013"/>
    </source>
</evidence>
<organism evidence="8 9">
    <name type="scientific">Denitrovibrio acetiphilus (strain DSM 12809 / NBRC 114555 / N2460)</name>
    <dbReference type="NCBI Taxonomy" id="522772"/>
    <lineage>
        <taxon>Bacteria</taxon>
        <taxon>Pseudomonadati</taxon>
        <taxon>Deferribacterota</taxon>
        <taxon>Deferribacteres</taxon>
        <taxon>Deferribacterales</taxon>
        <taxon>Geovibrionaceae</taxon>
        <taxon>Denitrovibrio</taxon>
    </lineage>
</organism>
<evidence type="ECO:0000256" key="1">
    <source>
        <dbReference type="ARBA" id="ARBA00010577"/>
    </source>
</evidence>
<dbReference type="HOGENOM" id="CLU_047535_0_1_0"/>
<accession>D4H2M7</accession>
<evidence type="ECO:0000256" key="5">
    <source>
        <dbReference type="RuleBase" id="RU362076"/>
    </source>
</evidence>
<protein>
    <recommendedName>
        <fullName evidence="2 5">Basal-body rod modification protein FlgD</fullName>
    </recommendedName>
</protein>
<dbReference type="InterPro" id="IPR025963">
    <property type="entry name" value="FLgD_Tudor"/>
</dbReference>
<dbReference type="Gene3D" id="2.60.40.4070">
    <property type="match status" value="1"/>
</dbReference>
<evidence type="ECO:0000256" key="3">
    <source>
        <dbReference type="ARBA" id="ARBA00022795"/>
    </source>
</evidence>
<reference evidence="8 9" key="1">
    <citation type="journal article" date="2010" name="Stand. Genomic Sci.">
        <title>Complete genome sequence of Denitrovibrio acetiphilus type strain (N2460).</title>
        <authorList>
            <person name="Kiss H."/>
            <person name="Lang E."/>
            <person name="Lapidus A."/>
            <person name="Copeland A."/>
            <person name="Nolan M."/>
            <person name="Glavina Del Rio T."/>
            <person name="Chen F."/>
            <person name="Lucas S."/>
            <person name="Tice H."/>
            <person name="Cheng J.F."/>
            <person name="Han C."/>
            <person name="Goodwin L."/>
            <person name="Pitluck S."/>
            <person name="Liolios K."/>
            <person name="Pati A."/>
            <person name="Ivanova N."/>
            <person name="Mavromatis K."/>
            <person name="Chen A."/>
            <person name="Palaniappan K."/>
            <person name="Land M."/>
            <person name="Hauser L."/>
            <person name="Chang Y.J."/>
            <person name="Jeffries C.D."/>
            <person name="Detter J.C."/>
            <person name="Brettin T."/>
            <person name="Spring S."/>
            <person name="Rohde M."/>
            <person name="Goker M."/>
            <person name="Woyke T."/>
            <person name="Bristow J."/>
            <person name="Eisen J.A."/>
            <person name="Markowitz V."/>
            <person name="Hugenholtz P."/>
            <person name="Kyrpides N.C."/>
            <person name="Klenk H.P."/>
        </authorList>
    </citation>
    <scope>NUCLEOTIDE SEQUENCE [LARGE SCALE GENOMIC DNA]</scope>
    <source>
        <strain evidence="9">DSM 12809 / NBRC 114555 / N2460</strain>
    </source>
</reference>
<dbReference type="RefSeq" id="WP_013009633.1">
    <property type="nucleotide sequence ID" value="NC_013943.1"/>
</dbReference>
<keyword evidence="8" id="KW-0969">Cilium</keyword>
<dbReference type="OrthoDB" id="9785233at2"/>
<dbReference type="PaxDb" id="522772-Dacet_0288"/>
<proteinExistence type="inferred from homology"/>
<gene>
    <name evidence="8" type="ordered locus">Dacet_0288</name>
</gene>
<dbReference type="AlphaFoldDB" id="D4H2M7"/>
<dbReference type="FunCoup" id="D4H2M7">
    <property type="interactions" value="121"/>
</dbReference>
<dbReference type="Pfam" id="PF13860">
    <property type="entry name" value="FlgD_ig"/>
    <property type="match status" value="1"/>
</dbReference>
<feature type="domain" description="FlgD/Vpr Ig-like" evidence="6">
    <location>
        <begin position="107"/>
        <end position="180"/>
    </location>
</feature>
<dbReference type="Proteomes" id="UP000002012">
    <property type="component" value="Chromosome"/>
</dbReference>
<evidence type="ECO:0000313" key="9">
    <source>
        <dbReference type="Proteomes" id="UP000002012"/>
    </source>
</evidence>
<evidence type="ECO:0000256" key="4">
    <source>
        <dbReference type="ARBA" id="ARBA00024746"/>
    </source>
</evidence>
<dbReference type="InParanoid" id="D4H2M7"/>
<dbReference type="eggNOG" id="COG1843">
    <property type="taxonomic scope" value="Bacteria"/>
</dbReference>
<feature type="domain" description="FlgD Tudor-like" evidence="7">
    <location>
        <begin position="91"/>
        <end position="222"/>
    </location>
</feature>
<dbReference type="GO" id="GO:0044781">
    <property type="term" value="P:bacterial-type flagellum organization"/>
    <property type="evidence" value="ECO:0007669"/>
    <property type="project" value="UniProtKB-UniRule"/>
</dbReference>
<evidence type="ECO:0000259" key="7">
    <source>
        <dbReference type="Pfam" id="PF13861"/>
    </source>
</evidence>
<name>D4H2M7_DENA2</name>
<dbReference type="EMBL" id="CP001968">
    <property type="protein sequence ID" value="ADD67088.1"/>
    <property type="molecule type" value="Genomic_DNA"/>
</dbReference>
<dbReference type="STRING" id="522772.Dacet_0288"/>
<evidence type="ECO:0000313" key="8">
    <source>
        <dbReference type="EMBL" id="ADD67088.1"/>
    </source>
</evidence>
<dbReference type="Pfam" id="PF03963">
    <property type="entry name" value="FlgD"/>
    <property type="match status" value="1"/>
</dbReference>
<comment type="function">
    <text evidence="4 5">Required for flagellar hook formation. May act as a scaffolding protein.</text>
</comment>
<comment type="similarity">
    <text evidence="1 5">Belongs to the FlgD family.</text>
</comment>
<keyword evidence="8" id="KW-0282">Flagellum</keyword>